<gene>
    <name evidence="3" type="ORF">GCM10010276_06580</name>
</gene>
<proteinExistence type="predicted"/>
<dbReference type="Pfam" id="PF13546">
    <property type="entry name" value="DDE_5"/>
    <property type="match status" value="1"/>
</dbReference>
<comment type="caution">
    <text evidence="3">The sequence shown here is derived from an EMBL/GenBank/DDBJ whole genome shotgun (WGS) entry which is preliminary data.</text>
</comment>
<name>A0ABN3KXN8_STRLO</name>
<organism evidence="3 4">
    <name type="scientific">Streptomyces longisporus</name>
    <dbReference type="NCBI Taxonomy" id="1948"/>
    <lineage>
        <taxon>Bacteria</taxon>
        <taxon>Bacillati</taxon>
        <taxon>Actinomycetota</taxon>
        <taxon>Actinomycetes</taxon>
        <taxon>Kitasatosporales</taxon>
        <taxon>Streptomycetaceae</taxon>
        <taxon>Streptomyces</taxon>
    </lineage>
</organism>
<accession>A0ABN3KXN8</accession>
<dbReference type="InterPro" id="IPR038721">
    <property type="entry name" value="IS701-like_DDE_dom"/>
</dbReference>
<feature type="region of interest" description="Disordered" evidence="1">
    <location>
        <begin position="103"/>
        <end position="126"/>
    </location>
</feature>
<reference evidence="3 4" key="1">
    <citation type="journal article" date="2019" name="Int. J. Syst. Evol. Microbiol.">
        <title>The Global Catalogue of Microorganisms (GCM) 10K type strain sequencing project: providing services to taxonomists for standard genome sequencing and annotation.</title>
        <authorList>
            <consortium name="The Broad Institute Genomics Platform"/>
            <consortium name="The Broad Institute Genome Sequencing Center for Infectious Disease"/>
            <person name="Wu L."/>
            <person name="Ma J."/>
        </authorList>
    </citation>
    <scope>NUCLEOTIDE SEQUENCE [LARGE SCALE GENOMIC DNA]</scope>
    <source>
        <strain evidence="3 4">JCM 4395</strain>
    </source>
</reference>
<protein>
    <recommendedName>
        <fullName evidence="2">Transposase IS701-like DDE domain-containing protein</fullName>
    </recommendedName>
</protein>
<evidence type="ECO:0000313" key="3">
    <source>
        <dbReference type="EMBL" id="GAA2474133.1"/>
    </source>
</evidence>
<evidence type="ECO:0000256" key="1">
    <source>
        <dbReference type="SAM" id="MobiDB-lite"/>
    </source>
</evidence>
<evidence type="ECO:0000313" key="4">
    <source>
        <dbReference type="Proteomes" id="UP001501777"/>
    </source>
</evidence>
<feature type="domain" description="Transposase IS701-like DDE" evidence="2">
    <location>
        <begin position="12"/>
        <end position="98"/>
    </location>
</feature>
<evidence type="ECO:0000259" key="2">
    <source>
        <dbReference type="Pfam" id="PF13546"/>
    </source>
</evidence>
<dbReference type="EMBL" id="BAAASG010000002">
    <property type="protein sequence ID" value="GAA2474133.1"/>
    <property type="molecule type" value="Genomic_DNA"/>
</dbReference>
<sequence>MIDQVMARITGRFRRVERRASARSYLLELQSGVERENGRQMAEQAGHTRPGSPQRLLRYACWDADALRDDLRSYAAEHLATPDGFLFVDETGFLKTGRSFHPCAGNEPGTRSDRPSALPARALVGR</sequence>
<keyword evidence="4" id="KW-1185">Reference proteome</keyword>
<dbReference type="Proteomes" id="UP001501777">
    <property type="component" value="Unassembled WGS sequence"/>
</dbReference>